<sequence>MGKALSRRNLLKTLGLVTGGILTMPLHGFAETSIRLHLPDPKKYPAPIKPVTAITLGAGNRGNVYGNYAIQYPEHLKIVGVADPIDIRKERYSEKHSIPAENCFVTWEDVFKRPKFADAIIISTPDNLHYGPCMKALSMGYDILLEKPIAPTEKECRKILALAKKTNRIVAVCHVLRYSPYFIKVRELIQKGSIGELISIQHLEPIQHIHMSHSYVRGNWHNSKETTPIILAKSCHDLDILRWLVSSSCEKITAFGDLKWFKKENTPVGATPRCTDGCAVEKECPYSALKIYYRDRQRTHVFDLPTEVEKQGEAILDRLKTTNYGRCVYQMDNDQPDHYTTNLQFSNGVTAAFSMEAFTSYEGRRTRVMGSHGDIVGDMSQFTLTNFLTGEKTEWQQNSDAHGGGDWNLVSDWIQAVSQQNAGLLSSSIDASVESHIIGFTAEKSRLKGSTEKVAL</sequence>
<dbReference type="InterPro" id="IPR000683">
    <property type="entry name" value="Gfo/Idh/MocA-like_OxRdtase_N"/>
</dbReference>
<dbReference type="InterPro" id="IPR036291">
    <property type="entry name" value="NAD(P)-bd_dom_sf"/>
</dbReference>
<dbReference type="Pfam" id="PF01408">
    <property type="entry name" value="GFO_IDH_MocA"/>
    <property type="match status" value="1"/>
</dbReference>
<name>A0AB39W306_9FLAO</name>
<evidence type="ECO:0000259" key="2">
    <source>
        <dbReference type="Pfam" id="PF22725"/>
    </source>
</evidence>
<reference evidence="3" key="1">
    <citation type="submission" date="2024-07" db="EMBL/GenBank/DDBJ databases">
        <authorList>
            <person name="Biller S.J."/>
        </authorList>
    </citation>
    <scope>NUCLEOTIDE SEQUENCE</scope>
    <source>
        <strain evidence="3">WC2409</strain>
    </source>
</reference>
<dbReference type="PROSITE" id="PS51318">
    <property type="entry name" value="TAT"/>
    <property type="match status" value="1"/>
</dbReference>
<dbReference type="InterPro" id="IPR055170">
    <property type="entry name" value="GFO_IDH_MocA-like_dom"/>
</dbReference>
<dbReference type="EMBL" id="CP165625">
    <property type="protein sequence ID" value="XDU95054.1"/>
    <property type="molecule type" value="Genomic_DNA"/>
</dbReference>
<feature type="domain" description="GFO/IDH/MocA-like oxidoreductase" evidence="2">
    <location>
        <begin position="182"/>
        <end position="375"/>
    </location>
</feature>
<dbReference type="SUPFAM" id="SSF51735">
    <property type="entry name" value="NAD(P)-binding Rossmann-fold domains"/>
    <property type="match status" value="1"/>
</dbReference>
<protein>
    <submittedName>
        <fullName evidence="3">Gfo/Idh/MocA family protein</fullName>
    </submittedName>
</protein>
<dbReference type="InterPro" id="IPR006311">
    <property type="entry name" value="TAT_signal"/>
</dbReference>
<dbReference type="Pfam" id="PF22725">
    <property type="entry name" value="GFO_IDH_MocA_C3"/>
    <property type="match status" value="1"/>
</dbReference>
<evidence type="ECO:0000259" key="1">
    <source>
        <dbReference type="Pfam" id="PF01408"/>
    </source>
</evidence>
<dbReference type="Gene3D" id="3.40.50.720">
    <property type="entry name" value="NAD(P)-binding Rossmann-like Domain"/>
    <property type="match status" value="1"/>
</dbReference>
<dbReference type="SUPFAM" id="SSF55347">
    <property type="entry name" value="Glyceraldehyde-3-phosphate dehydrogenase-like, C-terminal domain"/>
    <property type="match status" value="1"/>
</dbReference>
<dbReference type="GO" id="GO:0000166">
    <property type="term" value="F:nucleotide binding"/>
    <property type="evidence" value="ECO:0007669"/>
    <property type="project" value="InterPro"/>
</dbReference>
<dbReference type="PANTHER" id="PTHR43377:SF2">
    <property type="entry name" value="BINDING ROSSMANN FOLD OXIDOREDUCTASE, PUTATIVE (AFU_ORTHOLOGUE AFUA_4G00560)-RELATED"/>
    <property type="match status" value="1"/>
</dbReference>
<dbReference type="PANTHER" id="PTHR43377">
    <property type="entry name" value="BILIVERDIN REDUCTASE A"/>
    <property type="match status" value="1"/>
</dbReference>
<dbReference type="InterPro" id="IPR051450">
    <property type="entry name" value="Gfo/Idh/MocA_Oxidoreductases"/>
</dbReference>
<gene>
    <name evidence="3" type="ORF">AB3G34_14320</name>
</gene>
<proteinExistence type="predicted"/>
<dbReference type="AlphaFoldDB" id="A0AB39W306"/>
<dbReference type="Gene3D" id="3.30.360.10">
    <property type="entry name" value="Dihydrodipicolinate Reductase, domain 2"/>
    <property type="match status" value="1"/>
</dbReference>
<organism evidence="3">
    <name type="scientific">Flavobacterium sp. WC2409</name>
    <dbReference type="NCBI Taxonomy" id="3234139"/>
    <lineage>
        <taxon>Bacteria</taxon>
        <taxon>Pseudomonadati</taxon>
        <taxon>Bacteroidota</taxon>
        <taxon>Flavobacteriia</taxon>
        <taxon>Flavobacteriales</taxon>
        <taxon>Flavobacteriaceae</taxon>
        <taxon>Flavobacterium</taxon>
    </lineage>
</organism>
<dbReference type="RefSeq" id="WP_369752845.1">
    <property type="nucleotide sequence ID" value="NZ_CP165625.1"/>
</dbReference>
<evidence type="ECO:0000313" key="3">
    <source>
        <dbReference type="EMBL" id="XDU95054.1"/>
    </source>
</evidence>
<accession>A0AB39W306</accession>
<feature type="domain" description="Gfo/Idh/MocA-like oxidoreductase N-terminal" evidence="1">
    <location>
        <begin position="56"/>
        <end position="173"/>
    </location>
</feature>